<dbReference type="PANTHER" id="PTHR30383">
    <property type="entry name" value="THIOESTERASE 1/PROTEASE 1/LYSOPHOSPHOLIPASE L1"/>
    <property type="match status" value="1"/>
</dbReference>
<dbReference type="EMBL" id="JANBVO010000002">
    <property type="protein sequence ID" value="KAJ9156481.1"/>
    <property type="molecule type" value="Genomic_DNA"/>
</dbReference>
<accession>A0AA38SBB6</accession>
<dbReference type="SUPFAM" id="SSF52266">
    <property type="entry name" value="SGNH hydrolase"/>
    <property type="match status" value="1"/>
</dbReference>
<organism evidence="3 4">
    <name type="scientific">Pleurostoma richardsiae</name>
    <dbReference type="NCBI Taxonomy" id="41990"/>
    <lineage>
        <taxon>Eukaryota</taxon>
        <taxon>Fungi</taxon>
        <taxon>Dikarya</taxon>
        <taxon>Ascomycota</taxon>
        <taxon>Pezizomycotina</taxon>
        <taxon>Sordariomycetes</taxon>
        <taxon>Sordariomycetidae</taxon>
        <taxon>Calosphaeriales</taxon>
        <taxon>Pleurostomataceae</taxon>
        <taxon>Pleurostoma</taxon>
    </lineage>
</organism>
<sequence length="229" mass="24643">MQLLRLLIVAGLAATGLGQSKVKIMYLGDSITEITCWRALVWDMLAQANLTDKVQMVGSMTNNAQNCKATAPNFDLHHEGHSGWLGIDIANSYLTGWLASSKPDIVQFMLGTNDVVRGHSTSEITAAYTKMVGQMRVSNPSMKIIVDKVIPLSFSNSAIDAINQAIPSWAQAQNSTASPIMIADCSTQAGFTTSMLRDGVHPNTQGDQLMAKQIGPILIQLVKDKLAGL</sequence>
<dbReference type="InterPro" id="IPR051532">
    <property type="entry name" value="Ester_Hydrolysis_Enzymes"/>
</dbReference>
<keyword evidence="1" id="KW-0732">Signal</keyword>
<reference evidence="3" key="1">
    <citation type="submission" date="2022-07" db="EMBL/GenBank/DDBJ databases">
        <title>Fungi with potential for degradation of polypropylene.</title>
        <authorList>
            <person name="Gostincar C."/>
        </authorList>
    </citation>
    <scope>NUCLEOTIDE SEQUENCE</scope>
    <source>
        <strain evidence="3">EXF-13308</strain>
    </source>
</reference>
<name>A0AA38SBB6_9PEZI</name>
<dbReference type="GO" id="GO:0004622">
    <property type="term" value="F:phosphatidylcholine lysophospholipase activity"/>
    <property type="evidence" value="ECO:0007669"/>
    <property type="project" value="TreeGrafter"/>
</dbReference>
<dbReference type="InterPro" id="IPR036514">
    <property type="entry name" value="SGNH_hydro_sf"/>
</dbReference>
<evidence type="ECO:0000259" key="2">
    <source>
        <dbReference type="Pfam" id="PF13472"/>
    </source>
</evidence>
<comment type="caution">
    <text evidence="3">The sequence shown here is derived from an EMBL/GenBank/DDBJ whole genome shotgun (WGS) entry which is preliminary data.</text>
</comment>
<dbReference type="AlphaFoldDB" id="A0AA38SBB6"/>
<feature type="domain" description="SGNH hydrolase-type esterase" evidence="2">
    <location>
        <begin position="27"/>
        <end position="209"/>
    </location>
</feature>
<protein>
    <submittedName>
        <fullName evidence="3">Esterase TesA</fullName>
    </submittedName>
</protein>
<evidence type="ECO:0000313" key="4">
    <source>
        <dbReference type="Proteomes" id="UP001174694"/>
    </source>
</evidence>
<evidence type="ECO:0000313" key="3">
    <source>
        <dbReference type="EMBL" id="KAJ9156481.1"/>
    </source>
</evidence>
<evidence type="ECO:0000256" key="1">
    <source>
        <dbReference type="SAM" id="SignalP"/>
    </source>
</evidence>
<dbReference type="Proteomes" id="UP001174694">
    <property type="component" value="Unassembled WGS sequence"/>
</dbReference>
<dbReference type="InterPro" id="IPR013830">
    <property type="entry name" value="SGNH_hydro"/>
</dbReference>
<proteinExistence type="predicted"/>
<dbReference type="PANTHER" id="PTHR30383:SF2">
    <property type="entry name" value="CELLULOSE-BINDING PROTEIN"/>
    <property type="match status" value="1"/>
</dbReference>
<gene>
    <name evidence="3" type="ORF">NKR23_g1111</name>
</gene>
<dbReference type="Pfam" id="PF13472">
    <property type="entry name" value="Lipase_GDSL_2"/>
    <property type="match status" value="1"/>
</dbReference>
<keyword evidence="4" id="KW-1185">Reference proteome</keyword>
<feature type="signal peptide" evidence="1">
    <location>
        <begin position="1"/>
        <end position="18"/>
    </location>
</feature>
<feature type="chain" id="PRO_5041290578" evidence="1">
    <location>
        <begin position="19"/>
        <end position="229"/>
    </location>
</feature>
<dbReference type="CDD" id="cd01833">
    <property type="entry name" value="XynB_like"/>
    <property type="match status" value="1"/>
</dbReference>
<dbReference type="Gene3D" id="3.40.50.1110">
    <property type="entry name" value="SGNH hydrolase"/>
    <property type="match status" value="1"/>
</dbReference>